<accession>A0AAQ3M776</accession>
<evidence type="ECO:0000313" key="3">
    <source>
        <dbReference type="Proteomes" id="UP001303373"/>
    </source>
</evidence>
<dbReference type="AlphaFoldDB" id="A0AAQ3M776"/>
<sequence length="160" mass="18318">MASKPPLPYPEQRPYHQCRLCRQQWTDSLLSQQGSWVNNVCNYHSNSSRPGVNNEKVPNQQYNGAVGNSRSSVIPGTRNGSDNQHHQSQQQPTPRPAIPYPQQLPELASVQQQGMQTIYAPQFASNNFSLRGNRLTTLDRTQMIQAELRRFDRTMRRAQE</sequence>
<protein>
    <submittedName>
        <fullName evidence="2">Uncharacterized protein</fullName>
    </submittedName>
</protein>
<keyword evidence="3" id="KW-1185">Reference proteome</keyword>
<dbReference type="Proteomes" id="UP001303373">
    <property type="component" value="Chromosome 5"/>
</dbReference>
<evidence type="ECO:0000256" key="1">
    <source>
        <dbReference type="SAM" id="MobiDB-lite"/>
    </source>
</evidence>
<feature type="compositionally biased region" description="Polar residues" evidence="1">
    <location>
        <begin position="47"/>
        <end position="92"/>
    </location>
</feature>
<gene>
    <name evidence="2" type="ORF">R9X50_00400200</name>
</gene>
<name>A0AAQ3M776_9PEZI</name>
<feature type="region of interest" description="Disordered" evidence="1">
    <location>
        <begin position="47"/>
        <end position="101"/>
    </location>
</feature>
<reference evidence="2 3" key="1">
    <citation type="submission" date="2023-11" db="EMBL/GenBank/DDBJ databases">
        <title>An acidophilic fungus is an integral part of prey digestion in a carnivorous sundew plant.</title>
        <authorList>
            <person name="Tsai I.J."/>
        </authorList>
    </citation>
    <scope>NUCLEOTIDE SEQUENCE [LARGE SCALE GENOMIC DNA]</scope>
    <source>
        <strain evidence="2">169a</strain>
    </source>
</reference>
<organism evidence="2 3">
    <name type="scientific">Acrodontium crateriforme</name>
    <dbReference type="NCBI Taxonomy" id="150365"/>
    <lineage>
        <taxon>Eukaryota</taxon>
        <taxon>Fungi</taxon>
        <taxon>Dikarya</taxon>
        <taxon>Ascomycota</taxon>
        <taxon>Pezizomycotina</taxon>
        <taxon>Dothideomycetes</taxon>
        <taxon>Dothideomycetidae</taxon>
        <taxon>Mycosphaerellales</taxon>
        <taxon>Teratosphaeriaceae</taxon>
        <taxon>Acrodontium</taxon>
    </lineage>
</organism>
<proteinExistence type="predicted"/>
<dbReference type="EMBL" id="CP138584">
    <property type="protein sequence ID" value="WPH01166.1"/>
    <property type="molecule type" value="Genomic_DNA"/>
</dbReference>
<evidence type="ECO:0000313" key="2">
    <source>
        <dbReference type="EMBL" id="WPH01166.1"/>
    </source>
</evidence>